<evidence type="ECO:0000259" key="3">
    <source>
        <dbReference type="PROSITE" id="PS50010"/>
    </source>
</evidence>
<dbReference type="SUPFAM" id="SSF48065">
    <property type="entry name" value="DBL homology domain (DH-domain)"/>
    <property type="match status" value="1"/>
</dbReference>
<protein>
    <submittedName>
        <fullName evidence="5">Pleckstrin homology domain-containing family G member 4B-like</fullName>
    </submittedName>
</protein>
<feature type="domain" description="DH" evidence="3">
    <location>
        <begin position="280"/>
        <end position="456"/>
    </location>
</feature>
<dbReference type="PANTHER" id="PTHR45845">
    <property type="entry name" value="RHO GUANINE NUCLEOTIDE EXCHANGE FACTOR-RELATED"/>
    <property type="match status" value="1"/>
</dbReference>
<dbReference type="PANTHER" id="PTHR45845:SF3">
    <property type="entry name" value="PURATROPHIN-1-LIKE, ISOFORM A"/>
    <property type="match status" value="1"/>
</dbReference>
<name>A0ABM1BM87_LIMPO</name>
<dbReference type="RefSeq" id="XP_013784848.2">
    <property type="nucleotide sequence ID" value="XM_013929394.2"/>
</dbReference>
<evidence type="ECO:0000313" key="4">
    <source>
        <dbReference type="Proteomes" id="UP000694941"/>
    </source>
</evidence>
<feature type="region of interest" description="Disordered" evidence="1">
    <location>
        <begin position="216"/>
        <end position="251"/>
    </location>
</feature>
<dbReference type="SMART" id="SM00233">
    <property type="entry name" value="PH"/>
    <property type="match status" value="1"/>
</dbReference>
<dbReference type="GeneID" id="106468941"/>
<evidence type="ECO:0000256" key="1">
    <source>
        <dbReference type="SAM" id="MobiDB-lite"/>
    </source>
</evidence>
<dbReference type="InterPro" id="IPR052231">
    <property type="entry name" value="Rho_GEF_signaling-related"/>
</dbReference>
<evidence type="ECO:0000313" key="5">
    <source>
        <dbReference type="RefSeq" id="XP_013784848.2"/>
    </source>
</evidence>
<organism evidence="4 5">
    <name type="scientific">Limulus polyphemus</name>
    <name type="common">Atlantic horseshoe crab</name>
    <dbReference type="NCBI Taxonomy" id="6850"/>
    <lineage>
        <taxon>Eukaryota</taxon>
        <taxon>Metazoa</taxon>
        <taxon>Ecdysozoa</taxon>
        <taxon>Arthropoda</taxon>
        <taxon>Chelicerata</taxon>
        <taxon>Merostomata</taxon>
        <taxon>Xiphosura</taxon>
        <taxon>Limulidae</taxon>
        <taxon>Limulus</taxon>
    </lineage>
</organism>
<dbReference type="CDD" id="cd00160">
    <property type="entry name" value="RhoGEF"/>
    <property type="match status" value="1"/>
</dbReference>
<dbReference type="PROSITE" id="PS50003">
    <property type="entry name" value="PH_DOMAIN"/>
    <property type="match status" value="1"/>
</dbReference>
<dbReference type="SUPFAM" id="SSF50729">
    <property type="entry name" value="PH domain-like"/>
    <property type="match status" value="1"/>
</dbReference>
<dbReference type="Pfam" id="PF22697">
    <property type="entry name" value="SOS1_NGEF_PH"/>
    <property type="match status" value="1"/>
</dbReference>
<dbReference type="InterPro" id="IPR011993">
    <property type="entry name" value="PH-like_dom_sf"/>
</dbReference>
<feature type="domain" description="PH" evidence="2">
    <location>
        <begin position="468"/>
        <end position="578"/>
    </location>
</feature>
<dbReference type="Pfam" id="PF00621">
    <property type="entry name" value="RhoGEF"/>
    <property type="match status" value="1"/>
</dbReference>
<dbReference type="CDD" id="cd13242">
    <property type="entry name" value="PH_puratrophin-1"/>
    <property type="match status" value="1"/>
</dbReference>
<accession>A0ABM1BM87</accession>
<feature type="region of interest" description="Disordered" evidence="1">
    <location>
        <begin position="115"/>
        <end position="142"/>
    </location>
</feature>
<feature type="region of interest" description="Disordered" evidence="1">
    <location>
        <begin position="709"/>
        <end position="728"/>
    </location>
</feature>
<reference evidence="5" key="1">
    <citation type="submission" date="2025-08" db="UniProtKB">
        <authorList>
            <consortium name="RefSeq"/>
        </authorList>
    </citation>
    <scope>IDENTIFICATION</scope>
    <source>
        <tissue evidence="5">Muscle</tissue>
    </source>
</reference>
<dbReference type="PROSITE" id="PS50010">
    <property type="entry name" value="DH_2"/>
    <property type="match status" value="1"/>
</dbReference>
<proteinExistence type="predicted"/>
<evidence type="ECO:0000259" key="2">
    <source>
        <dbReference type="PROSITE" id="PS50003"/>
    </source>
</evidence>
<dbReference type="SMART" id="SM00325">
    <property type="entry name" value="RhoGEF"/>
    <property type="match status" value="1"/>
</dbReference>
<sequence length="755" mass="85998">MKARQQMELEHIKRSCDLPVGSQILHEQSYTFWSPQCTSILLGGHPGFYRRRSVANTSSSYSFPVGSYTSFPSNHLPIQATKENFQLDLYMEEKEEQLLSQGLITEDLTTQGPVASISRSKLEARTSGSTQKEASAGGVMKNHSGSSLVVLKEKIMGGIVAGAASIQSSAKDGHSYHRPVRKLMRHSLTWQSHENNFQKPSLDSQTPTSNLKLHEALSNDDKKDEGADLEESSRLPATKRHSQPCGGPVLVNSHLTRTQSIRASPERGQGKQQHAKTKKQLKLIMREMIQTEQDYVNSLEYIIENYIPELLREDIPQALRGQRNVIFGNLEKIFEFHKHYFLSELEQCNDSPFLVGQCFLQYESQFYLYALYNKNKPKSDSLMVEYASIFFKKKQLELGDKMDLSSYLLKPVQRMGKYALLLKQLLKECPEKNSEYQDLKAAEEMVRFQLRHGNDLLAMDALRDCDVNVKEQGRLLRQGEFIVWQGRSRKSLRHIFLFEDLILFSKARQDFNQKGQEIYQYKQSIKTSDIGMTEQMGDSPTRFEIWFRKRKLNDTYILQAPSPDVKYAWVQEISKLLWKQALRNREMRLAEMSSMGIGNKPCLDIRPSEDQINDRLVMIEQNHRVPRFKNSVAVSSYDQLRNNKRPHSIISVSSSSSGSSQSSCTAYGALGLGFDSCFLQSLVAEESQFSSESGVETDVSMLGDCSLEVDRPHHKKPERSDSILSNDSVITNSPSPVALLHEEQLLEEARENTVM</sequence>
<feature type="compositionally biased region" description="Basic and acidic residues" evidence="1">
    <location>
        <begin position="216"/>
        <end position="226"/>
    </location>
</feature>
<dbReference type="Gene3D" id="1.20.900.10">
    <property type="entry name" value="Dbl homology (DH) domain"/>
    <property type="match status" value="1"/>
</dbReference>
<keyword evidence="4" id="KW-1185">Reference proteome</keyword>
<dbReference type="InterPro" id="IPR055251">
    <property type="entry name" value="SOS1_NGEF_PH"/>
</dbReference>
<dbReference type="InterPro" id="IPR035899">
    <property type="entry name" value="DBL_dom_sf"/>
</dbReference>
<dbReference type="InterPro" id="IPR001849">
    <property type="entry name" value="PH_domain"/>
</dbReference>
<dbReference type="Gene3D" id="2.30.29.30">
    <property type="entry name" value="Pleckstrin-homology domain (PH domain)/Phosphotyrosine-binding domain (PTB)"/>
    <property type="match status" value="1"/>
</dbReference>
<gene>
    <name evidence="5" type="primary">LOC106468941</name>
</gene>
<dbReference type="InterPro" id="IPR000219">
    <property type="entry name" value="DH_dom"/>
</dbReference>
<dbReference type="Proteomes" id="UP000694941">
    <property type="component" value="Unplaced"/>
</dbReference>